<dbReference type="GO" id="GO:0030435">
    <property type="term" value="P:sporulation resulting in formation of a cellular spore"/>
    <property type="evidence" value="ECO:0007669"/>
    <property type="project" value="InterPro"/>
</dbReference>
<proteinExistence type="predicted"/>
<organism evidence="1 2">
    <name type="scientific">Candidatus Carbonibacillus altaicus</name>
    <dbReference type="NCBI Taxonomy" id="2163959"/>
    <lineage>
        <taxon>Bacteria</taxon>
        <taxon>Bacillati</taxon>
        <taxon>Bacillota</taxon>
        <taxon>Bacilli</taxon>
        <taxon>Bacillales</taxon>
        <taxon>Candidatus Carbonibacillus</taxon>
    </lineage>
</organism>
<name>A0A2R6Y1M8_9BACL</name>
<reference evidence="2" key="1">
    <citation type="journal article" date="2018" name="Sci. Rep.">
        <title>Lignite coal burning seam in the remote Altai Mountains harbors a hydrogen-driven thermophilic microbial community.</title>
        <authorList>
            <person name="Kadnikov V.V."/>
            <person name="Mardanov A.V."/>
            <person name="Ivasenko D.A."/>
            <person name="Antsiferov D.V."/>
            <person name="Beletsky A.V."/>
            <person name="Karnachuk O.V."/>
            <person name="Ravin N.V."/>
        </authorList>
    </citation>
    <scope>NUCLEOTIDE SEQUENCE [LARGE SCALE GENOMIC DNA]</scope>
</reference>
<comment type="caution">
    <text evidence="1">The sequence shown here is derived from an EMBL/GenBank/DDBJ whole genome shotgun (WGS) entry which is preliminary data.</text>
</comment>
<protein>
    <submittedName>
        <fullName evidence="1">Forespore shell protein</fullName>
    </submittedName>
</protein>
<dbReference type="InterPro" id="IPR022476">
    <property type="entry name" value="Spore_YabP/YqfC"/>
</dbReference>
<dbReference type="Gene3D" id="2.60.40.2000">
    <property type="match status" value="1"/>
</dbReference>
<evidence type="ECO:0000313" key="1">
    <source>
        <dbReference type="EMBL" id="PTQ56571.1"/>
    </source>
</evidence>
<dbReference type="InterPro" id="IPR038705">
    <property type="entry name" value="YabP_sf"/>
</dbReference>
<dbReference type="Proteomes" id="UP000244338">
    <property type="component" value="Unassembled WGS sequence"/>
</dbReference>
<dbReference type="PIRSF" id="PIRSF011576">
    <property type="entry name" value="YabP"/>
    <property type="match status" value="1"/>
</dbReference>
<dbReference type="EMBL" id="PEBX01000024">
    <property type="protein sequence ID" value="PTQ56571.1"/>
    <property type="molecule type" value="Genomic_DNA"/>
</dbReference>
<dbReference type="Pfam" id="PF07873">
    <property type="entry name" value="YabP"/>
    <property type="match status" value="1"/>
</dbReference>
<evidence type="ECO:0000313" key="2">
    <source>
        <dbReference type="Proteomes" id="UP000244338"/>
    </source>
</evidence>
<dbReference type="AlphaFoldDB" id="A0A2R6Y1M8"/>
<sequence>MGQSMTEKTIRQEIGLVNRRTLAISGVSQVDSFDSEQFLLETSEGFLLIKGENLHLKQLDLESGEVAIEGKITTLTYLDEGAGKTRKGFFGKLFR</sequence>
<accession>A0A2R6Y1M8</accession>
<dbReference type="InterPro" id="IPR012504">
    <property type="entry name" value="Spore_YabP"/>
</dbReference>
<gene>
    <name evidence="1" type="ORF">BSOLF_0018</name>
</gene>
<dbReference type="NCBIfam" id="TIGR02892">
    <property type="entry name" value="spore_yabP"/>
    <property type="match status" value="1"/>
</dbReference>